<reference evidence="1" key="1">
    <citation type="submission" date="2019-11" db="EMBL/GenBank/DDBJ databases">
        <title>Nori genome reveals adaptations in red seaweeds to the harsh intertidal environment.</title>
        <authorList>
            <person name="Wang D."/>
            <person name="Mao Y."/>
        </authorList>
    </citation>
    <scope>NUCLEOTIDE SEQUENCE</scope>
    <source>
        <tissue evidence="1">Gametophyte</tissue>
    </source>
</reference>
<organism evidence="1 2">
    <name type="scientific">Pyropia yezoensis</name>
    <name type="common">Susabi-nori</name>
    <name type="synonym">Porphyra yezoensis</name>
    <dbReference type="NCBI Taxonomy" id="2788"/>
    <lineage>
        <taxon>Eukaryota</taxon>
        <taxon>Rhodophyta</taxon>
        <taxon>Bangiophyceae</taxon>
        <taxon>Bangiales</taxon>
        <taxon>Bangiaceae</taxon>
        <taxon>Pyropia</taxon>
    </lineage>
</organism>
<gene>
    <name evidence="1" type="ORF">I4F81_003793</name>
</gene>
<dbReference type="EMBL" id="CM020618">
    <property type="protein sequence ID" value="KAK1861209.1"/>
    <property type="molecule type" value="Genomic_DNA"/>
</dbReference>
<comment type="caution">
    <text evidence="1">The sequence shown here is derived from an EMBL/GenBank/DDBJ whole genome shotgun (WGS) entry which is preliminary data.</text>
</comment>
<proteinExistence type="predicted"/>
<keyword evidence="2" id="KW-1185">Reference proteome</keyword>
<evidence type="ECO:0000313" key="1">
    <source>
        <dbReference type="EMBL" id="KAK1861209.1"/>
    </source>
</evidence>
<sequence length="218" mass="22334">MRVAIVQLTSTASVDDNYAAVEPLVATAAAAGACLVALPECFAYMPPRAGASAAVAEPLDGPLFRRYAALAARHNVWLSLGGFHERDGPAVYNTHAVVAGGDGRLVAAYRKAHLFDAALPDGTAFRESDTISPGEELVAVANTPAGTLGLSTCYDVRFAGMYRALVDAGATGLLIPAAFAVGTGRDHWEVAPVRVVDGGWRPSLGDDDAAGSGAAVTP</sequence>
<protein>
    <submittedName>
        <fullName evidence="1">Uncharacterized protein</fullName>
    </submittedName>
</protein>
<evidence type="ECO:0000313" key="2">
    <source>
        <dbReference type="Proteomes" id="UP000798662"/>
    </source>
</evidence>
<name>A0ACC3BTB7_PYRYE</name>
<accession>A0ACC3BTB7</accession>
<dbReference type="Proteomes" id="UP000798662">
    <property type="component" value="Chromosome 1"/>
</dbReference>